<gene>
    <name evidence="12" type="primary">recN</name>
    <name evidence="12" type="ORF">GCM10025862_10380</name>
</gene>
<dbReference type="PANTHER" id="PTHR11059:SF0">
    <property type="entry name" value="DNA REPAIR PROTEIN RECN"/>
    <property type="match status" value="1"/>
</dbReference>
<comment type="caution">
    <text evidence="12">The sequence shown here is derived from an EMBL/GenBank/DDBJ whole genome shotgun (WGS) entry which is preliminary data.</text>
</comment>
<keyword evidence="10" id="KW-0175">Coiled coil</keyword>
<proteinExistence type="inferred from homology"/>
<evidence type="ECO:0000313" key="13">
    <source>
        <dbReference type="Proteomes" id="UP001157109"/>
    </source>
</evidence>
<keyword evidence="4" id="KW-0547">Nucleotide-binding</keyword>
<reference evidence="13" key="1">
    <citation type="journal article" date="2019" name="Int. J. Syst. Evol. Microbiol.">
        <title>The Global Catalogue of Microorganisms (GCM) 10K type strain sequencing project: providing services to taxonomists for standard genome sequencing and annotation.</title>
        <authorList>
            <consortium name="The Broad Institute Genomics Platform"/>
            <consortium name="The Broad Institute Genome Sequencing Center for Infectious Disease"/>
            <person name="Wu L."/>
            <person name="Ma J."/>
        </authorList>
    </citation>
    <scope>NUCLEOTIDE SEQUENCE [LARGE SCALE GENOMIC DNA]</scope>
    <source>
        <strain evidence="13">NBRC 105830</strain>
    </source>
</reference>
<evidence type="ECO:0000259" key="11">
    <source>
        <dbReference type="Pfam" id="PF02463"/>
    </source>
</evidence>
<protein>
    <recommendedName>
        <fullName evidence="3 9">DNA repair protein RecN</fullName>
    </recommendedName>
    <alternativeName>
        <fullName evidence="8 9">Recombination protein N</fullName>
    </alternativeName>
</protein>
<keyword evidence="6" id="KW-0067">ATP-binding</keyword>
<sequence>MLQQIRITGLGVIDDAVLDLSPGLNVITGETGAGKTMVLTGLGLLLGERADAARVRSGARRTLVEGVALLPLGHPVLERADEAGAETEDGELIVARSVSAEGRSRAHLGGRTVPIGVLAEVGQELVAVHGQADQLRLRSPEQHRALLDSSDAAVLAALAAYEPCYERVRSLVAERDRLQAEATERARELELLSAGLTDIEAVDPHPGEDDELKAEDARLSHADALRDSAARAHALLVGGDSDWDAGESAWASVTAGLASAGDALREGADLDPEMETLAKRASELGYLATDLGADVASYLAGVEVDPARLEQVQLRRAELGRLSRRYADGGSVADVIAWSREAAATVSTLRDADERLPALDAEVEQARADLEAAGERLHTARVSAAQRLGRRATAEVRRLAMPKATISARITPTGQLARHGGDEVAIELAANPGAPARSVVKAASGGELSRVMLALEVATRMDADGVTAVPTFVFDEVDAGVGGKAATEVGRRLAELARTAQVVVVTHLAQVAAFADRHLVVEKSDDGTIAASGVHVVEGDQRLHELARLMAGDTSATAVEHARELLGSSRPLPEHASGPA</sequence>
<keyword evidence="7 9" id="KW-0234">DNA repair</keyword>
<evidence type="ECO:0000256" key="6">
    <source>
        <dbReference type="ARBA" id="ARBA00022840"/>
    </source>
</evidence>
<dbReference type="RefSeq" id="WP_241442579.1">
    <property type="nucleotide sequence ID" value="NZ_BSUJ01000001.1"/>
</dbReference>
<keyword evidence="13" id="KW-1185">Reference proteome</keyword>
<comment type="function">
    <text evidence="1 9">May be involved in recombinational repair of damaged DNA.</text>
</comment>
<dbReference type="SUPFAM" id="SSF52540">
    <property type="entry name" value="P-loop containing nucleoside triphosphate hydrolases"/>
    <property type="match status" value="2"/>
</dbReference>
<evidence type="ECO:0000256" key="5">
    <source>
        <dbReference type="ARBA" id="ARBA00022763"/>
    </source>
</evidence>
<dbReference type="CDD" id="cd03241">
    <property type="entry name" value="ABC_RecN"/>
    <property type="match status" value="1"/>
</dbReference>
<dbReference type="InterPro" id="IPR027417">
    <property type="entry name" value="P-loop_NTPase"/>
</dbReference>
<dbReference type="EMBL" id="BSUJ01000001">
    <property type="protein sequence ID" value="GMA19017.1"/>
    <property type="molecule type" value="Genomic_DNA"/>
</dbReference>
<evidence type="ECO:0000256" key="3">
    <source>
        <dbReference type="ARBA" id="ARBA00021315"/>
    </source>
</evidence>
<dbReference type="NCBIfam" id="TIGR00634">
    <property type="entry name" value="recN"/>
    <property type="match status" value="1"/>
</dbReference>
<dbReference type="PANTHER" id="PTHR11059">
    <property type="entry name" value="DNA REPAIR PROTEIN RECN"/>
    <property type="match status" value="1"/>
</dbReference>
<name>A0ABQ6HKZ4_9MICO</name>
<evidence type="ECO:0000256" key="2">
    <source>
        <dbReference type="ARBA" id="ARBA00009441"/>
    </source>
</evidence>
<evidence type="ECO:0000256" key="4">
    <source>
        <dbReference type="ARBA" id="ARBA00022741"/>
    </source>
</evidence>
<evidence type="ECO:0000256" key="8">
    <source>
        <dbReference type="ARBA" id="ARBA00033408"/>
    </source>
</evidence>
<feature type="coiled-coil region" evidence="10">
    <location>
        <begin position="349"/>
        <end position="376"/>
    </location>
</feature>
<evidence type="ECO:0000313" key="12">
    <source>
        <dbReference type="EMBL" id="GMA19017.1"/>
    </source>
</evidence>
<dbReference type="Pfam" id="PF02463">
    <property type="entry name" value="SMC_N"/>
    <property type="match status" value="1"/>
</dbReference>
<keyword evidence="5 9" id="KW-0227">DNA damage</keyword>
<dbReference type="InterPro" id="IPR003395">
    <property type="entry name" value="RecF/RecN/SMC_N"/>
</dbReference>
<evidence type="ECO:0000256" key="7">
    <source>
        <dbReference type="ARBA" id="ARBA00023204"/>
    </source>
</evidence>
<organism evidence="12 13">
    <name type="scientific">Arsenicicoccus piscis</name>
    <dbReference type="NCBI Taxonomy" id="673954"/>
    <lineage>
        <taxon>Bacteria</taxon>
        <taxon>Bacillati</taxon>
        <taxon>Actinomycetota</taxon>
        <taxon>Actinomycetes</taxon>
        <taxon>Micrococcales</taxon>
        <taxon>Intrasporangiaceae</taxon>
        <taxon>Arsenicicoccus</taxon>
    </lineage>
</organism>
<evidence type="ECO:0000256" key="1">
    <source>
        <dbReference type="ARBA" id="ARBA00003618"/>
    </source>
</evidence>
<accession>A0ABQ6HKZ4</accession>
<dbReference type="PIRSF" id="PIRSF003128">
    <property type="entry name" value="RecN"/>
    <property type="match status" value="1"/>
</dbReference>
<comment type="similarity">
    <text evidence="2 9">Belongs to the RecN family.</text>
</comment>
<dbReference type="Gene3D" id="3.40.50.300">
    <property type="entry name" value="P-loop containing nucleotide triphosphate hydrolases"/>
    <property type="match status" value="2"/>
</dbReference>
<dbReference type="Proteomes" id="UP001157109">
    <property type="component" value="Unassembled WGS sequence"/>
</dbReference>
<feature type="domain" description="RecF/RecN/SMC N-terminal" evidence="11">
    <location>
        <begin position="2"/>
        <end position="528"/>
    </location>
</feature>
<dbReference type="InterPro" id="IPR004604">
    <property type="entry name" value="DNA_recomb/repair_RecN"/>
</dbReference>
<evidence type="ECO:0000256" key="10">
    <source>
        <dbReference type="SAM" id="Coils"/>
    </source>
</evidence>
<evidence type="ECO:0000256" key="9">
    <source>
        <dbReference type="PIRNR" id="PIRNR003128"/>
    </source>
</evidence>